<accession>A0ABM8A7F1</accession>
<reference evidence="2" key="1">
    <citation type="submission" date="2022-06" db="EMBL/GenBank/DDBJ databases">
        <title>Complete genome sequence of Streptomyces nigrescens HEK616.</title>
        <authorList>
            <person name="Asamizu S."/>
            <person name="Onaka H."/>
        </authorList>
    </citation>
    <scope>NUCLEOTIDE SEQUENCE</scope>
    <source>
        <strain evidence="2">HEK616</strain>
        <plasmid evidence="2">SNP1</plasmid>
    </source>
</reference>
<geneLocation type="plasmid" evidence="2 3">
    <name>SNP1</name>
</geneLocation>
<gene>
    <name evidence="2" type="ORF">HEK616_80330</name>
</gene>
<proteinExistence type="predicted"/>
<evidence type="ECO:0000256" key="1">
    <source>
        <dbReference type="SAM" id="MobiDB-lite"/>
    </source>
</evidence>
<feature type="region of interest" description="Disordered" evidence="1">
    <location>
        <begin position="1"/>
        <end position="39"/>
    </location>
</feature>
<evidence type="ECO:0000313" key="3">
    <source>
        <dbReference type="Proteomes" id="UP001059597"/>
    </source>
</evidence>
<organism evidence="2 3">
    <name type="scientific">Streptomyces nigrescens</name>
    <dbReference type="NCBI Taxonomy" id="1920"/>
    <lineage>
        <taxon>Bacteria</taxon>
        <taxon>Bacillati</taxon>
        <taxon>Actinomycetota</taxon>
        <taxon>Actinomycetes</taxon>
        <taxon>Kitasatosporales</taxon>
        <taxon>Streptomycetaceae</taxon>
        <taxon>Streptomyces</taxon>
    </lineage>
</organism>
<keyword evidence="2" id="KW-0614">Plasmid</keyword>
<keyword evidence="3" id="KW-1185">Reference proteome</keyword>
<feature type="compositionally biased region" description="Gly residues" evidence="1">
    <location>
        <begin position="29"/>
        <end position="39"/>
    </location>
</feature>
<sequence length="99" mass="10300">MEGPGQVQAHAVTGPHAQGRQSGRDPVGTGLGLSEGQGGIAVERGDAVPIRPCLGGEQIVQKRHGETTDLRQSREVCKGLRCTRKGGGTGVSILCHRHV</sequence>
<protein>
    <submittedName>
        <fullName evidence="2">Uncharacterized protein</fullName>
    </submittedName>
</protein>
<name>A0ABM8A7F1_STRNI</name>
<evidence type="ECO:0000313" key="2">
    <source>
        <dbReference type="EMBL" id="BDM74546.1"/>
    </source>
</evidence>
<dbReference type="Proteomes" id="UP001059597">
    <property type="component" value="Plasmid SNP1"/>
</dbReference>
<dbReference type="EMBL" id="AP026074">
    <property type="protein sequence ID" value="BDM74546.1"/>
    <property type="molecule type" value="Genomic_DNA"/>
</dbReference>